<dbReference type="Proteomes" id="UP000245431">
    <property type="component" value="Chromosome PVE_r1"/>
</dbReference>
<evidence type="ECO:0000313" key="2">
    <source>
        <dbReference type="Proteomes" id="UP000245431"/>
    </source>
</evidence>
<dbReference type="EMBL" id="LT599583">
    <property type="protein sequence ID" value="SBW83019.1"/>
    <property type="molecule type" value="Genomic_DNA"/>
</dbReference>
<sequence length="122" mass="13498">MIPFILLGAALFAGAVVVTAFWDKIKSFLEASVKHVRQVVKATIVGLTAYVKTQNIAAGIAAGLQALNKFYSKNENQQWEETITTRTISESDVPEHIRRKLESTRGPVDISEDIAKELKLEL</sequence>
<name>A0A1D3K3Y5_PSEVE</name>
<proteinExistence type="predicted"/>
<evidence type="ECO:0000313" key="1">
    <source>
        <dbReference type="EMBL" id="SBW83019.1"/>
    </source>
</evidence>
<dbReference type="RefSeq" id="WP_017847391.1">
    <property type="nucleotide sequence ID" value="NZ_AOUH01000021.1"/>
</dbReference>
<reference evidence="2" key="1">
    <citation type="submission" date="2016-07" db="EMBL/GenBank/DDBJ databases">
        <authorList>
            <person name="Florea S."/>
            <person name="Webb J.S."/>
            <person name="Jaromczyk J."/>
            <person name="Schardl C.L."/>
        </authorList>
    </citation>
    <scope>NUCLEOTIDE SEQUENCE [LARGE SCALE GENOMIC DNA]</scope>
    <source>
        <strain evidence="2">1YdBTEX2</strain>
    </source>
</reference>
<dbReference type="AlphaFoldDB" id="A0A1D3K3Y5"/>
<accession>A0A1D3K3Y5</accession>
<organism evidence="1 2">
    <name type="scientific">Pseudomonas veronii 1YdBTEX2</name>
    <dbReference type="NCBI Taxonomy" id="1295141"/>
    <lineage>
        <taxon>Bacteria</taxon>
        <taxon>Pseudomonadati</taxon>
        <taxon>Pseudomonadota</taxon>
        <taxon>Gammaproteobacteria</taxon>
        <taxon>Pseudomonadales</taxon>
        <taxon>Pseudomonadaceae</taxon>
        <taxon>Pseudomonas</taxon>
    </lineage>
</organism>
<gene>
    <name evidence="1" type="ORF">PVE_R1G5138</name>
</gene>
<protein>
    <submittedName>
        <fullName evidence="1">Conserved hypothetical membrane protein</fullName>
    </submittedName>
</protein>